<proteinExistence type="predicted"/>
<evidence type="ECO:0008006" key="3">
    <source>
        <dbReference type="Google" id="ProtNLM"/>
    </source>
</evidence>
<accession>A0A1B0CKB8</accession>
<dbReference type="EMBL" id="AJWK01015969">
    <property type="status" value="NOT_ANNOTATED_CDS"/>
    <property type="molecule type" value="Genomic_DNA"/>
</dbReference>
<evidence type="ECO:0000313" key="2">
    <source>
        <dbReference type="Proteomes" id="UP000092461"/>
    </source>
</evidence>
<dbReference type="AlphaFoldDB" id="A0A1B0CKB8"/>
<organism evidence="1 2">
    <name type="scientific">Lutzomyia longipalpis</name>
    <name type="common">Sand fly</name>
    <dbReference type="NCBI Taxonomy" id="7200"/>
    <lineage>
        <taxon>Eukaryota</taxon>
        <taxon>Metazoa</taxon>
        <taxon>Ecdysozoa</taxon>
        <taxon>Arthropoda</taxon>
        <taxon>Hexapoda</taxon>
        <taxon>Insecta</taxon>
        <taxon>Pterygota</taxon>
        <taxon>Neoptera</taxon>
        <taxon>Endopterygota</taxon>
        <taxon>Diptera</taxon>
        <taxon>Nematocera</taxon>
        <taxon>Psychodoidea</taxon>
        <taxon>Psychodidae</taxon>
        <taxon>Lutzomyia</taxon>
        <taxon>Lutzomyia</taxon>
    </lineage>
</organism>
<reference evidence="1" key="1">
    <citation type="submission" date="2020-05" db="UniProtKB">
        <authorList>
            <consortium name="EnsemblMetazoa"/>
        </authorList>
    </citation>
    <scope>IDENTIFICATION</scope>
    <source>
        <strain evidence="1">Jacobina</strain>
    </source>
</reference>
<dbReference type="PANTHER" id="PTHR15924">
    <property type="entry name" value="CLE"/>
    <property type="match status" value="1"/>
</dbReference>
<dbReference type="Proteomes" id="UP000092461">
    <property type="component" value="Unassembled WGS sequence"/>
</dbReference>
<dbReference type="VEuPathDB" id="VectorBase:LLOJ005055"/>
<evidence type="ECO:0000313" key="1">
    <source>
        <dbReference type="EnsemblMetazoa" id="LLOJ005055-PA"/>
    </source>
</evidence>
<protein>
    <recommendedName>
        <fullName evidence="3">Carnitine deficiency associated protein</fullName>
    </recommendedName>
</protein>
<name>A0A1B0CKB8_LUTLO</name>
<keyword evidence="2" id="KW-1185">Reference proteome</keyword>
<dbReference type="InterPro" id="IPR019265">
    <property type="entry name" value="RTRAF"/>
</dbReference>
<dbReference type="Pfam" id="PF10036">
    <property type="entry name" value="RLL"/>
    <property type="match status" value="1"/>
</dbReference>
<sequence length="279" mass="31705">KSSVTFFRLAKKLPKKSRFSRKILQNCRKIHKKTMLKAKLCALDHPTPETVNCEDPKQFRSTVLWLEDQKIRHYKIEDRAELRKIDSNEWDAAYAKYKVDLKVPAGLGSPIEELAWIMGYAVRLEYFDNVEKYKGVNAEMALEEAKPKAPSIKSTNPFDKLDFTSKEFEAGVRTLAKRLQIPYHPDTMTTLAAVAKVVQDNLSTEALKEPLLDNAPFPLEQTPGVGFQDADLEQAARILRLLQIQSVRHLQTTINETIVAVQNLTADPRTDTKLGKVGR</sequence>
<dbReference type="EnsemblMetazoa" id="LLOJ005055-RA">
    <property type="protein sequence ID" value="LLOJ005055-PA"/>
    <property type="gene ID" value="LLOJ005055"/>
</dbReference>
<dbReference type="VEuPathDB" id="VectorBase:LLONM1_010151"/>